<accession>A0ABU4G0C7</accession>
<feature type="transmembrane region" description="Helical" evidence="1">
    <location>
        <begin position="69"/>
        <end position="88"/>
    </location>
</feature>
<dbReference type="Proteomes" id="UP001280629">
    <property type="component" value="Unassembled WGS sequence"/>
</dbReference>
<sequence length="100" mass="11871">MTTCQNCNEKWNWKQTMKNTTTLNPAMTCPKCGEKQYQTQKSKKRISFLTMIILLPLLIQIFFDIPAIILLSLLPFFTVIIFLLYPFFVELSNRQRYIGW</sequence>
<comment type="caution">
    <text evidence="2">The sequence shown here is derived from an EMBL/GenBank/DDBJ whole genome shotgun (WGS) entry which is preliminary data.</text>
</comment>
<evidence type="ECO:0000313" key="3">
    <source>
        <dbReference type="Proteomes" id="UP001280629"/>
    </source>
</evidence>
<name>A0ABU4G0C7_9BACL</name>
<dbReference type="InterPro" id="IPR026369">
    <property type="entry name" value="CxxC_20_CxxC"/>
</dbReference>
<organism evidence="2 3">
    <name type="scientific">Sporosarcina aquimarina</name>
    <dbReference type="NCBI Taxonomy" id="114975"/>
    <lineage>
        <taxon>Bacteria</taxon>
        <taxon>Bacillati</taxon>
        <taxon>Bacillota</taxon>
        <taxon>Bacilli</taxon>
        <taxon>Bacillales</taxon>
        <taxon>Caryophanaceae</taxon>
        <taxon>Sporosarcina</taxon>
    </lineage>
</organism>
<dbReference type="NCBIfam" id="TIGR04104">
    <property type="entry name" value="cxxc_20_cxxc"/>
    <property type="match status" value="1"/>
</dbReference>
<proteinExistence type="predicted"/>
<keyword evidence="3" id="KW-1185">Reference proteome</keyword>
<keyword evidence="1" id="KW-0472">Membrane</keyword>
<dbReference type="EMBL" id="JAUBDH010000003">
    <property type="protein sequence ID" value="MDW0109763.1"/>
    <property type="molecule type" value="Genomic_DNA"/>
</dbReference>
<reference evidence="2 3" key="1">
    <citation type="submission" date="2023-06" db="EMBL/GenBank/DDBJ databases">
        <title>Sporosarcina sp. nov., isolated from Korean traditional fermented seafood 'Jeotgal'.</title>
        <authorList>
            <person name="Yang A.-I."/>
            <person name="Shin N.-R."/>
        </authorList>
    </citation>
    <scope>NUCLEOTIDE SEQUENCE [LARGE SCALE GENOMIC DNA]</scope>
    <source>
        <strain evidence="2 3">KCTC3840</strain>
    </source>
</reference>
<evidence type="ECO:0000256" key="1">
    <source>
        <dbReference type="SAM" id="Phobius"/>
    </source>
</evidence>
<feature type="transmembrane region" description="Helical" evidence="1">
    <location>
        <begin position="46"/>
        <end position="63"/>
    </location>
</feature>
<protein>
    <recommendedName>
        <fullName evidence="4">Cxxc_20_cxxc protein</fullName>
    </recommendedName>
</protein>
<keyword evidence="1" id="KW-1133">Transmembrane helix</keyword>
<evidence type="ECO:0000313" key="2">
    <source>
        <dbReference type="EMBL" id="MDW0109763.1"/>
    </source>
</evidence>
<gene>
    <name evidence="2" type="ORF">QT716_06800</name>
</gene>
<evidence type="ECO:0008006" key="4">
    <source>
        <dbReference type="Google" id="ProtNLM"/>
    </source>
</evidence>
<keyword evidence="1" id="KW-0812">Transmembrane</keyword>